<feature type="transmembrane region" description="Helical" evidence="8">
    <location>
        <begin position="170"/>
        <end position="188"/>
    </location>
</feature>
<keyword evidence="5 8" id="KW-1133">Transmembrane helix</keyword>
<keyword evidence="3" id="KW-1003">Cell membrane</keyword>
<comment type="caution">
    <text evidence="10">The sequence shown here is derived from an EMBL/GenBank/DDBJ whole genome shotgun (WGS) entry which is preliminary data.</text>
</comment>
<feature type="transmembrane region" description="Helical" evidence="8">
    <location>
        <begin position="16"/>
        <end position="40"/>
    </location>
</feature>
<feature type="transmembrane region" description="Helical" evidence="8">
    <location>
        <begin position="368"/>
        <end position="390"/>
    </location>
</feature>
<feature type="transmembrane region" description="Helical" evidence="8">
    <location>
        <begin position="200"/>
        <end position="221"/>
    </location>
</feature>
<proteinExistence type="predicted"/>
<feature type="region of interest" description="Disordered" evidence="7">
    <location>
        <begin position="141"/>
        <end position="163"/>
    </location>
</feature>
<dbReference type="SUPFAM" id="SSF103473">
    <property type="entry name" value="MFS general substrate transporter"/>
    <property type="match status" value="1"/>
</dbReference>
<evidence type="ECO:0000313" key="10">
    <source>
        <dbReference type="EMBL" id="MBB5134265.1"/>
    </source>
</evidence>
<dbReference type="PANTHER" id="PTHR23517:SF13">
    <property type="entry name" value="MAJOR FACILITATOR SUPERFAMILY MFS_1"/>
    <property type="match status" value="1"/>
</dbReference>
<evidence type="ECO:0000313" key="11">
    <source>
        <dbReference type="Proteomes" id="UP000578449"/>
    </source>
</evidence>
<feature type="compositionally biased region" description="Low complexity" evidence="7">
    <location>
        <begin position="147"/>
        <end position="163"/>
    </location>
</feature>
<feature type="transmembrane region" description="Helical" evidence="8">
    <location>
        <begin position="396"/>
        <end position="417"/>
    </location>
</feature>
<name>A0A840PDZ3_9ACTN</name>
<feature type="transmembrane region" description="Helical" evidence="8">
    <location>
        <begin position="275"/>
        <end position="298"/>
    </location>
</feature>
<dbReference type="InterPro" id="IPR050171">
    <property type="entry name" value="MFS_Transporters"/>
</dbReference>
<feature type="domain" description="Major facilitator superfamily (MFS) profile" evidence="9">
    <location>
        <begin position="8"/>
        <end position="421"/>
    </location>
</feature>
<organism evidence="10 11">
    <name type="scientific">Thermocatellispora tengchongensis</name>
    <dbReference type="NCBI Taxonomy" id="1073253"/>
    <lineage>
        <taxon>Bacteria</taxon>
        <taxon>Bacillati</taxon>
        <taxon>Actinomycetota</taxon>
        <taxon>Actinomycetes</taxon>
        <taxon>Streptosporangiales</taxon>
        <taxon>Streptosporangiaceae</taxon>
        <taxon>Thermocatellispora</taxon>
    </lineage>
</organism>
<protein>
    <submittedName>
        <fullName evidence="10">MFS family permease</fullName>
    </submittedName>
</protein>
<dbReference type="Gene3D" id="1.20.1250.20">
    <property type="entry name" value="MFS general substrate transporter like domains"/>
    <property type="match status" value="1"/>
</dbReference>
<accession>A0A840PDZ3</accession>
<evidence type="ECO:0000256" key="3">
    <source>
        <dbReference type="ARBA" id="ARBA00022475"/>
    </source>
</evidence>
<feature type="transmembrane region" description="Helical" evidence="8">
    <location>
        <begin position="46"/>
        <end position="69"/>
    </location>
</feature>
<evidence type="ECO:0000256" key="8">
    <source>
        <dbReference type="SAM" id="Phobius"/>
    </source>
</evidence>
<dbReference type="PANTHER" id="PTHR23517">
    <property type="entry name" value="RESISTANCE PROTEIN MDTM, PUTATIVE-RELATED-RELATED"/>
    <property type="match status" value="1"/>
</dbReference>
<dbReference type="EMBL" id="JACHGN010000008">
    <property type="protein sequence ID" value="MBB5134265.1"/>
    <property type="molecule type" value="Genomic_DNA"/>
</dbReference>
<dbReference type="Proteomes" id="UP000578449">
    <property type="component" value="Unassembled WGS sequence"/>
</dbReference>
<dbReference type="InterPro" id="IPR036259">
    <property type="entry name" value="MFS_trans_sf"/>
</dbReference>
<dbReference type="Pfam" id="PF07690">
    <property type="entry name" value="MFS_1"/>
    <property type="match status" value="1"/>
</dbReference>
<evidence type="ECO:0000256" key="1">
    <source>
        <dbReference type="ARBA" id="ARBA00004651"/>
    </source>
</evidence>
<evidence type="ECO:0000259" key="9">
    <source>
        <dbReference type="PROSITE" id="PS50850"/>
    </source>
</evidence>
<dbReference type="GO" id="GO:0022857">
    <property type="term" value="F:transmembrane transporter activity"/>
    <property type="evidence" value="ECO:0007669"/>
    <property type="project" value="InterPro"/>
</dbReference>
<evidence type="ECO:0000256" key="5">
    <source>
        <dbReference type="ARBA" id="ARBA00022989"/>
    </source>
</evidence>
<keyword evidence="4 8" id="KW-0812">Transmembrane</keyword>
<dbReference type="InterPro" id="IPR020846">
    <property type="entry name" value="MFS_dom"/>
</dbReference>
<dbReference type="AlphaFoldDB" id="A0A840PDZ3"/>
<gene>
    <name evidence="10" type="ORF">HNP84_003997</name>
</gene>
<evidence type="ECO:0000256" key="7">
    <source>
        <dbReference type="SAM" id="MobiDB-lite"/>
    </source>
</evidence>
<feature type="transmembrane region" description="Helical" evidence="8">
    <location>
        <begin position="242"/>
        <end position="269"/>
    </location>
</feature>
<evidence type="ECO:0000256" key="4">
    <source>
        <dbReference type="ARBA" id="ARBA00022692"/>
    </source>
</evidence>
<dbReference type="RefSeq" id="WP_221336482.1">
    <property type="nucleotide sequence ID" value="NZ_BAABIX010000040.1"/>
</dbReference>
<reference evidence="10 11" key="1">
    <citation type="submission" date="2020-08" db="EMBL/GenBank/DDBJ databases">
        <title>Genomic Encyclopedia of Type Strains, Phase IV (KMG-IV): sequencing the most valuable type-strain genomes for metagenomic binning, comparative biology and taxonomic classification.</title>
        <authorList>
            <person name="Goeker M."/>
        </authorList>
    </citation>
    <scope>NUCLEOTIDE SEQUENCE [LARGE SCALE GENOMIC DNA]</scope>
    <source>
        <strain evidence="10 11">DSM 45615</strain>
    </source>
</reference>
<dbReference type="GO" id="GO:0005886">
    <property type="term" value="C:plasma membrane"/>
    <property type="evidence" value="ECO:0007669"/>
    <property type="project" value="UniProtKB-SubCell"/>
</dbReference>
<feature type="transmembrane region" description="Helical" evidence="8">
    <location>
        <begin position="106"/>
        <end position="125"/>
    </location>
</feature>
<dbReference type="InterPro" id="IPR011701">
    <property type="entry name" value="MFS"/>
</dbReference>
<feature type="transmembrane region" description="Helical" evidence="8">
    <location>
        <begin position="81"/>
        <end position="100"/>
    </location>
</feature>
<feature type="transmembrane region" description="Helical" evidence="8">
    <location>
        <begin position="340"/>
        <end position="361"/>
    </location>
</feature>
<sequence>MTSPATIRRRHHARGFWIIGYTFAVTMAFAGAPVPLFVIYQEREGFGTVAATIVFAAYAFGVIASLFLAGHLSDRFGRLRMIAPAVLLNVLAGLIFLTSTDLGMLIVARVLSGLGVGMLTATATAHMTELHGTARPAMGRPAGHTSAMARPAGRAPATGRPAGRAETMSTAANIGGIGAGMLVAGMLADVTPAPLHTPYLVLLFAMLGGLLLVPLVPETVSGVDGPWHYRPQRVVVPPESRAAYAGALVAGFVGFSMFGVFSGLSGAFLAGQLHITSHAVAGAVAFAAFGASVTAQTVTGGWSTRAQQTAGVMLLAAGLVLLVGAMQAVAFPVFVVGGTVTGAGAGVLFKASVGTVVAIAAGRSQAEALAGLFVASYLGMSVPVILLGVLMQVIPIPIAVLVFGAVMLALLAGASVLPRTRWAQQHE</sequence>
<keyword evidence="11" id="KW-1185">Reference proteome</keyword>
<evidence type="ECO:0000256" key="6">
    <source>
        <dbReference type="ARBA" id="ARBA00023136"/>
    </source>
</evidence>
<dbReference type="PROSITE" id="PS50850">
    <property type="entry name" value="MFS"/>
    <property type="match status" value="1"/>
</dbReference>
<keyword evidence="6 8" id="KW-0472">Membrane</keyword>
<evidence type="ECO:0000256" key="2">
    <source>
        <dbReference type="ARBA" id="ARBA00022448"/>
    </source>
</evidence>
<feature type="transmembrane region" description="Helical" evidence="8">
    <location>
        <begin position="310"/>
        <end position="334"/>
    </location>
</feature>
<keyword evidence="2" id="KW-0813">Transport</keyword>
<comment type="subcellular location">
    <subcellularLocation>
        <location evidence="1">Cell membrane</location>
        <topology evidence="1">Multi-pass membrane protein</topology>
    </subcellularLocation>
</comment>